<dbReference type="EMBL" id="CAJRAY010000078">
    <property type="protein sequence ID" value="CAG5091032.1"/>
    <property type="molecule type" value="Genomic_DNA"/>
</dbReference>
<protein>
    <submittedName>
        <fullName evidence="3">Copper amine oxidase domain protein</fullName>
    </submittedName>
</protein>
<feature type="signal peptide" evidence="1">
    <location>
        <begin position="1"/>
        <end position="36"/>
    </location>
</feature>
<dbReference type="Proteomes" id="UP000681526">
    <property type="component" value="Unassembled WGS sequence"/>
</dbReference>
<feature type="domain" description="Copper amine oxidase-like N-terminal" evidence="2">
    <location>
        <begin position="57"/>
        <end position="156"/>
    </location>
</feature>
<reference evidence="3 4" key="1">
    <citation type="submission" date="2021-04" db="EMBL/GenBank/DDBJ databases">
        <authorList>
            <person name="Rakotoarivonina H."/>
        </authorList>
    </citation>
    <scope>NUCLEOTIDE SEQUENCE [LARGE SCALE GENOMIC DNA]</scope>
    <source>
        <strain evidence="3 4">XE</strain>
    </source>
</reference>
<name>A0ABN7S782_THEXY</name>
<proteinExistence type="predicted"/>
<keyword evidence="1" id="KW-0732">Signal</keyword>
<dbReference type="Gene3D" id="3.30.457.10">
    <property type="entry name" value="Copper amine oxidase-like, N-terminal domain"/>
    <property type="match status" value="1"/>
</dbReference>
<evidence type="ECO:0000313" key="3">
    <source>
        <dbReference type="EMBL" id="CAG5091032.1"/>
    </source>
</evidence>
<dbReference type="InterPro" id="IPR036582">
    <property type="entry name" value="Mao_N_sf"/>
</dbReference>
<accession>A0ABN7S782</accession>
<sequence>MVRFARNVLAMRKVRLVLSLALIACLTFSTLPSAQAEAGRTVNIQVKSRFVSEFPDIKQEGIIENGRAYLPLRHLAAILQLKVHWDEKRKTATFIQPGRELVLSTRTNTAWLNGQARTLDTPLKIHNQRRYVPVRFVAEWFDGEAVWDEQTRTVVIKDNSPFISALVDQEMYWFDHLKGELYRSIGGQTPVKLGSFKVLAGSGTEPTFSSIKAEKMSGSNRWLSIHLVVHGFTGIYVVHGVFLKDGQVLHHAELEYSGIYSLVHMSRYDRYAVLSDGIQVQIVDAEGEIVKELDLQALTGVDDRLMIEKVTDRYMLVRPFKTPYLILVDLIKQEGVKQYQQFYSEEDQLASENVGYNSYEFLHYFDLHLEKEEGNTLYFTSRSIETGEIQTYTYTIGQ</sequence>
<dbReference type="InterPro" id="IPR012854">
    <property type="entry name" value="Cu_amine_oxidase-like_N"/>
</dbReference>
<evidence type="ECO:0000259" key="2">
    <source>
        <dbReference type="Pfam" id="PF07833"/>
    </source>
</evidence>
<gene>
    <name evidence="3" type="primary">txxe 3096</name>
    <name evidence="3" type="ORF">TXXE_14885</name>
</gene>
<keyword evidence="4" id="KW-1185">Reference proteome</keyword>
<organism evidence="3 4">
    <name type="scientific">Thermobacillus xylanilyticus</name>
    <dbReference type="NCBI Taxonomy" id="76633"/>
    <lineage>
        <taxon>Bacteria</taxon>
        <taxon>Bacillati</taxon>
        <taxon>Bacillota</taxon>
        <taxon>Bacilli</taxon>
        <taxon>Bacillales</taxon>
        <taxon>Paenibacillaceae</taxon>
        <taxon>Thermobacillus</taxon>
    </lineage>
</organism>
<feature type="chain" id="PRO_5046451865" evidence="1">
    <location>
        <begin position="37"/>
        <end position="398"/>
    </location>
</feature>
<evidence type="ECO:0000256" key="1">
    <source>
        <dbReference type="SAM" id="SignalP"/>
    </source>
</evidence>
<evidence type="ECO:0000313" key="4">
    <source>
        <dbReference type="Proteomes" id="UP000681526"/>
    </source>
</evidence>
<dbReference type="SUPFAM" id="SSF55383">
    <property type="entry name" value="Copper amine oxidase, domain N"/>
    <property type="match status" value="1"/>
</dbReference>
<comment type="caution">
    <text evidence="3">The sequence shown here is derived from an EMBL/GenBank/DDBJ whole genome shotgun (WGS) entry which is preliminary data.</text>
</comment>
<dbReference type="Pfam" id="PF07833">
    <property type="entry name" value="Cu_amine_oxidN1"/>
    <property type="match status" value="1"/>
</dbReference>